<evidence type="ECO:0000313" key="2">
    <source>
        <dbReference type="EMBL" id="PUF49641.1"/>
    </source>
</evidence>
<dbReference type="Proteomes" id="UP000251351">
    <property type="component" value="Unassembled WGS sequence"/>
</dbReference>
<dbReference type="EMBL" id="QARP01000090">
    <property type="protein sequence ID" value="PUF22440.1"/>
    <property type="molecule type" value="Genomic_DNA"/>
</dbReference>
<organism evidence="1 4">
    <name type="scientific">Salmonella enterica I</name>
    <dbReference type="NCBI Taxonomy" id="59201"/>
    <lineage>
        <taxon>Bacteria</taxon>
        <taxon>Pseudomonadati</taxon>
        <taxon>Pseudomonadota</taxon>
        <taxon>Gammaproteobacteria</taxon>
        <taxon>Enterobacterales</taxon>
        <taxon>Enterobacteriaceae</taxon>
        <taxon>Salmonella</taxon>
    </lineage>
</organism>
<dbReference type="Proteomes" id="UP000251540">
    <property type="component" value="Unassembled WGS sequence"/>
</dbReference>
<evidence type="ECO:0000313" key="1">
    <source>
        <dbReference type="EMBL" id="PUF22440.1"/>
    </source>
</evidence>
<name>A0A7Z1TA01_SALET</name>
<evidence type="ECO:0000313" key="4">
    <source>
        <dbReference type="Proteomes" id="UP000251540"/>
    </source>
</evidence>
<dbReference type="EMBL" id="QARO01000076">
    <property type="protein sequence ID" value="PUF49641.1"/>
    <property type="molecule type" value="Genomic_DNA"/>
</dbReference>
<sequence length="165" mass="19143">MTQGDSWCRVNKEPLFYVNYGSKNSRLGLSSQNFFSVERSGSQTKQQWIDSAERLGFISERIQQQKEIDSMNLKIKDDHEKQLKIKEMNAPVNASVGDLICRKDYEAKPYQYPGIAYYKAYVERKENNKLQLRLVWHGGDGFVVNDISTINNIIWSSPNGWKHCD</sequence>
<protein>
    <submittedName>
        <fullName evidence="1">Uncharacterized protein</fullName>
    </submittedName>
</protein>
<evidence type="ECO:0000313" key="3">
    <source>
        <dbReference type="Proteomes" id="UP000251351"/>
    </source>
</evidence>
<accession>A0A7Z1TA01</accession>
<gene>
    <name evidence="2" type="ORF">DAX73_28200</name>
    <name evidence="1" type="ORF">DAX92_28420</name>
</gene>
<reference evidence="3 4" key="1">
    <citation type="submission" date="2018-04" db="EMBL/GenBank/DDBJ databases">
        <title>Whole genome sequencing of Salmonella enterica.</title>
        <authorList>
            <person name="Bell R."/>
        </authorList>
    </citation>
    <scope>NUCLEOTIDE SEQUENCE [LARGE SCALE GENOMIC DNA]</scope>
    <source>
        <strain evidence="1 4">CFSAN058609</strain>
        <strain evidence="2 3">CFSAN058610</strain>
    </source>
</reference>
<dbReference type="AlphaFoldDB" id="A0A7Z1TA01"/>
<proteinExistence type="predicted"/>
<comment type="caution">
    <text evidence="1">The sequence shown here is derived from an EMBL/GenBank/DDBJ whole genome shotgun (WGS) entry which is preliminary data.</text>
</comment>